<sequence length="149" mass="16666">MRGATLHRARKADLSILLPLIAEFCAVDAHPYDEARVCRALGPLLENDSLGVVWLIGEPPGGYAVLTWNYSLESGGRDALLDEIYLRERGRGFGAAALAAIHGDLRRRGITRVFLETETHNERARRFYARNGYEVEPSTWMAAELETPR</sequence>
<dbReference type="GO" id="GO:0016747">
    <property type="term" value="F:acyltransferase activity, transferring groups other than amino-acyl groups"/>
    <property type="evidence" value="ECO:0007669"/>
    <property type="project" value="InterPro"/>
</dbReference>
<evidence type="ECO:0000256" key="2">
    <source>
        <dbReference type="ARBA" id="ARBA00023315"/>
    </source>
</evidence>
<dbReference type="SUPFAM" id="SSF55729">
    <property type="entry name" value="Acyl-CoA N-acyltransferases (Nat)"/>
    <property type="match status" value="1"/>
</dbReference>
<dbReference type="eggNOG" id="COG0456">
    <property type="taxonomic scope" value="Bacteria"/>
</dbReference>
<dbReference type="OrthoDB" id="193056at2"/>
<dbReference type="Pfam" id="PF00583">
    <property type="entry name" value="Acetyltransf_1"/>
    <property type="match status" value="1"/>
</dbReference>
<dbReference type="PANTHER" id="PTHR43877">
    <property type="entry name" value="AMINOALKYLPHOSPHONATE N-ACETYLTRANSFERASE-RELATED-RELATED"/>
    <property type="match status" value="1"/>
</dbReference>
<keyword evidence="5" id="KW-1185">Reference proteome</keyword>
<dbReference type="Gene3D" id="3.40.630.30">
    <property type="match status" value="1"/>
</dbReference>
<dbReference type="Proteomes" id="UP000029640">
    <property type="component" value="Unassembled WGS sequence"/>
</dbReference>
<evidence type="ECO:0000259" key="3">
    <source>
        <dbReference type="PROSITE" id="PS51186"/>
    </source>
</evidence>
<name>A0A095X218_9GAMM</name>
<dbReference type="STRING" id="1265313.HRUBRA_00402"/>
<dbReference type="EMBL" id="AUVB01000013">
    <property type="protein sequence ID" value="KGE04929.1"/>
    <property type="molecule type" value="Genomic_DNA"/>
</dbReference>
<proteinExistence type="predicted"/>
<dbReference type="CDD" id="cd04301">
    <property type="entry name" value="NAT_SF"/>
    <property type="match status" value="1"/>
</dbReference>
<organism evidence="4 5">
    <name type="scientific">Pseudohaliea rubra DSM 19751</name>
    <dbReference type="NCBI Taxonomy" id="1265313"/>
    <lineage>
        <taxon>Bacteria</taxon>
        <taxon>Pseudomonadati</taxon>
        <taxon>Pseudomonadota</taxon>
        <taxon>Gammaproteobacteria</taxon>
        <taxon>Cellvibrionales</taxon>
        <taxon>Halieaceae</taxon>
        <taxon>Pseudohaliea</taxon>
    </lineage>
</organism>
<evidence type="ECO:0000313" key="4">
    <source>
        <dbReference type="EMBL" id="KGE04929.1"/>
    </source>
</evidence>
<dbReference type="InterPro" id="IPR050832">
    <property type="entry name" value="Bact_Acetyltransf"/>
</dbReference>
<dbReference type="InterPro" id="IPR000182">
    <property type="entry name" value="GNAT_dom"/>
</dbReference>
<reference evidence="4 5" key="1">
    <citation type="journal article" date="2014" name="Genome Announc.">
        <title>Genome Sequence of Gammaproteobacterial Pseudohaliea rubra Type Strain DSM 19751, Isolated from Coastal Seawater of the Mediterranean Sea.</title>
        <authorList>
            <person name="Spring S."/>
            <person name="Fiebig A."/>
            <person name="Riedel T."/>
            <person name="Goker M."/>
            <person name="Klenk H.P."/>
        </authorList>
    </citation>
    <scope>NUCLEOTIDE SEQUENCE [LARGE SCALE GENOMIC DNA]</scope>
    <source>
        <strain evidence="4 5">DSM 19751</strain>
    </source>
</reference>
<accession>A0A095X218</accession>
<protein>
    <submittedName>
        <fullName evidence="4">Acetyltransferase, GNAT family</fullName>
    </submittedName>
</protein>
<comment type="caution">
    <text evidence="4">The sequence shown here is derived from an EMBL/GenBank/DDBJ whole genome shotgun (WGS) entry which is preliminary data.</text>
</comment>
<dbReference type="AlphaFoldDB" id="A0A095X218"/>
<evidence type="ECO:0000313" key="5">
    <source>
        <dbReference type="Proteomes" id="UP000029640"/>
    </source>
</evidence>
<dbReference type="HOGENOM" id="CLU_013985_34_9_6"/>
<dbReference type="PROSITE" id="PS51186">
    <property type="entry name" value="GNAT"/>
    <property type="match status" value="1"/>
</dbReference>
<gene>
    <name evidence="4" type="ORF">HRUBRA_00402</name>
</gene>
<evidence type="ECO:0000256" key="1">
    <source>
        <dbReference type="ARBA" id="ARBA00022679"/>
    </source>
</evidence>
<keyword evidence="2" id="KW-0012">Acyltransferase</keyword>
<feature type="domain" description="N-acetyltransferase" evidence="3">
    <location>
        <begin position="4"/>
        <end position="149"/>
    </location>
</feature>
<keyword evidence="1 4" id="KW-0808">Transferase</keyword>
<dbReference type="InterPro" id="IPR016181">
    <property type="entry name" value="Acyl_CoA_acyltransferase"/>
</dbReference>
<dbReference type="RefSeq" id="WP_035513814.1">
    <property type="nucleotide sequence ID" value="NZ_KN234746.1"/>
</dbReference>